<evidence type="ECO:0000259" key="4">
    <source>
        <dbReference type="Pfam" id="PF01872"/>
    </source>
</evidence>
<comment type="caution">
    <text evidence="5">The sequence shown here is derived from an EMBL/GenBank/DDBJ whole genome shotgun (WGS) entry which is preliminary data.</text>
</comment>
<evidence type="ECO:0000313" key="6">
    <source>
        <dbReference type="Proteomes" id="UP000295444"/>
    </source>
</evidence>
<dbReference type="Pfam" id="PF01872">
    <property type="entry name" value="RibD_C"/>
    <property type="match status" value="1"/>
</dbReference>
<organism evidence="5 6">
    <name type="scientific">Labedaea rhizosphaerae</name>
    <dbReference type="NCBI Taxonomy" id="598644"/>
    <lineage>
        <taxon>Bacteria</taxon>
        <taxon>Bacillati</taxon>
        <taxon>Actinomycetota</taxon>
        <taxon>Actinomycetes</taxon>
        <taxon>Pseudonocardiales</taxon>
        <taxon>Pseudonocardiaceae</taxon>
        <taxon>Labedaea</taxon>
    </lineage>
</organism>
<evidence type="ECO:0000256" key="2">
    <source>
        <dbReference type="ARBA" id="ARBA00022857"/>
    </source>
</evidence>
<dbReference type="GO" id="GO:0009231">
    <property type="term" value="P:riboflavin biosynthetic process"/>
    <property type="evidence" value="ECO:0007669"/>
    <property type="project" value="InterPro"/>
</dbReference>
<evidence type="ECO:0000313" key="5">
    <source>
        <dbReference type="EMBL" id="TDP97282.1"/>
    </source>
</evidence>
<dbReference type="PANTHER" id="PTHR38011">
    <property type="entry name" value="DIHYDROFOLATE REDUCTASE FAMILY PROTEIN (AFU_ORTHOLOGUE AFUA_8G06820)"/>
    <property type="match status" value="1"/>
</dbReference>
<dbReference type="GO" id="GO:0008703">
    <property type="term" value="F:5-amino-6-(5-phosphoribosylamino)uracil reductase activity"/>
    <property type="evidence" value="ECO:0007669"/>
    <property type="project" value="InterPro"/>
</dbReference>
<comment type="pathway">
    <text evidence="1">Cofactor biosynthesis; riboflavin biosynthesis.</text>
</comment>
<dbReference type="Proteomes" id="UP000295444">
    <property type="component" value="Unassembled WGS sequence"/>
</dbReference>
<proteinExistence type="predicted"/>
<keyword evidence="3" id="KW-0560">Oxidoreductase</keyword>
<reference evidence="5 6" key="1">
    <citation type="submission" date="2019-03" db="EMBL/GenBank/DDBJ databases">
        <title>Genomic Encyclopedia of Type Strains, Phase IV (KMG-IV): sequencing the most valuable type-strain genomes for metagenomic binning, comparative biology and taxonomic classification.</title>
        <authorList>
            <person name="Goeker M."/>
        </authorList>
    </citation>
    <scope>NUCLEOTIDE SEQUENCE [LARGE SCALE GENOMIC DNA]</scope>
    <source>
        <strain evidence="5 6">DSM 45361</strain>
    </source>
</reference>
<evidence type="ECO:0000256" key="3">
    <source>
        <dbReference type="ARBA" id="ARBA00023002"/>
    </source>
</evidence>
<name>A0A4R6SBG5_LABRH</name>
<dbReference type="SUPFAM" id="SSF53597">
    <property type="entry name" value="Dihydrofolate reductase-like"/>
    <property type="match status" value="1"/>
</dbReference>
<dbReference type="InterPro" id="IPR002734">
    <property type="entry name" value="RibDG_C"/>
</dbReference>
<dbReference type="Gene3D" id="3.40.430.10">
    <property type="entry name" value="Dihydrofolate Reductase, subunit A"/>
    <property type="match status" value="1"/>
</dbReference>
<protein>
    <submittedName>
        <fullName evidence="5">Riboflavin-specific deaminase-like protein</fullName>
    </submittedName>
</protein>
<evidence type="ECO:0000256" key="1">
    <source>
        <dbReference type="ARBA" id="ARBA00005104"/>
    </source>
</evidence>
<dbReference type="PANTHER" id="PTHR38011:SF7">
    <property type="entry name" value="2,5-DIAMINO-6-RIBOSYLAMINO-4(3H)-PYRIMIDINONE 5'-PHOSPHATE REDUCTASE"/>
    <property type="match status" value="1"/>
</dbReference>
<dbReference type="InterPro" id="IPR050765">
    <property type="entry name" value="Riboflavin_Biosynth_HTPR"/>
</dbReference>
<keyword evidence="6" id="KW-1185">Reference proteome</keyword>
<feature type="domain" description="Bacterial bifunctional deaminase-reductase C-terminal" evidence="4">
    <location>
        <begin position="2"/>
        <end position="184"/>
    </location>
</feature>
<sequence>MDGYLDDASPQRLVLSDDADWARVARLRASVDAIMVGAQTIRADNPRLVVGAKGGPKKVTVTASGDLDPDARFFTLGATEKLVYAADPAKVAALAELATVVPAGDPVDWPWLLDDLFERGVRRLMVEGGGTLHTQLLTAGLVDEIQLAVAPLFVGDANAPRFVGPGAFPKGRMQLVDVAKVGDMAVLRYLLGSEGGSGG</sequence>
<gene>
    <name evidence="5" type="ORF">EV186_103245</name>
</gene>
<keyword evidence="2" id="KW-0521">NADP</keyword>
<dbReference type="EMBL" id="SNXZ01000003">
    <property type="protein sequence ID" value="TDP97282.1"/>
    <property type="molecule type" value="Genomic_DNA"/>
</dbReference>
<dbReference type="AlphaFoldDB" id="A0A4R6SBG5"/>
<dbReference type="InterPro" id="IPR024072">
    <property type="entry name" value="DHFR-like_dom_sf"/>
</dbReference>
<accession>A0A4R6SBG5</accession>